<dbReference type="OrthoDB" id="9451547at2759"/>
<organism evidence="2">
    <name type="scientific">Absidia glauca</name>
    <name type="common">Pin mould</name>
    <dbReference type="NCBI Taxonomy" id="4829"/>
    <lineage>
        <taxon>Eukaryota</taxon>
        <taxon>Fungi</taxon>
        <taxon>Fungi incertae sedis</taxon>
        <taxon>Mucoromycota</taxon>
        <taxon>Mucoromycotina</taxon>
        <taxon>Mucoromycetes</taxon>
        <taxon>Mucorales</taxon>
        <taxon>Cunninghamellaceae</taxon>
        <taxon>Absidia</taxon>
    </lineage>
</organism>
<feature type="region of interest" description="Disordered" evidence="1">
    <location>
        <begin position="338"/>
        <end position="357"/>
    </location>
</feature>
<evidence type="ECO:0000313" key="2">
    <source>
        <dbReference type="EMBL" id="SAM01292.1"/>
    </source>
</evidence>
<gene>
    <name evidence="2" type="primary">ABSGL_07033.1 scaffold 8715</name>
</gene>
<evidence type="ECO:0000256" key="1">
    <source>
        <dbReference type="SAM" id="MobiDB-lite"/>
    </source>
</evidence>
<feature type="compositionally biased region" description="Low complexity" evidence="1">
    <location>
        <begin position="473"/>
        <end position="484"/>
    </location>
</feature>
<dbReference type="AlphaFoldDB" id="A0A168NVL1"/>
<accession>A0A168NVL1</accession>
<protein>
    <recommendedName>
        <fullName evidence="4">HAP1 N-terminal domain-containing protein</fullName>
    </recommendedName>
</protein>
<name>A0A168NVL1_ABSGL</name>
<sequence length="494" mass="56859">MFAGKRPQPLTLQQRVNTMGKNLWPEPTSPAATTITTFSSLSWAAEKSAAELRVHLKNAHMSLREKEKDLTLAAEIGHYLLENNAALKSQYESLLRQQEEDDWLCSSGDDCQGDDNYDDDHDRDLILLSRNKMHQQVLGELQDKNMELQRLLEDAQHQTDKVKMVHDKKARELEYDITLLKDHLDMAAQRIEEMEDHDQQHPSPLNKDQQQQHHQDEASRQQRQQQHDALLLELQLKIDQLEHENNQLIHNRQTIQDRLDRALYDVDALQTQFNIGEWTREGYAQLNDAYQQQFSHIAQLNVSLEEHRHILTNLVEHGGLGHMYSHLNDLPAISHSTSSAATTLQSTTDHHPHTVTKSHSLMAELEKAWHRDQSASGTTTQQQAWRFYDDGEDDDDDNHDLHQDDDIDDGYSSLSGGHIVAKDQQHDSSRFTDMSCFHAPLSSSFRSSPGKLHLIEYPDHNNSNMDYAMIEYNSNNSNNSNNNNKNDDDDDLHL</sequence>
<dbReference type="STRING" id="4829.A0A168NVL1"/>
<dbReference type="OMA" id="AMIEYNS"/>
<proteinExistence type="predicted"/>
<dbReference type="InParanoid" id="A0A168NVL1"/>
<feature type="region of interest" description="Disordered" evidence="1">
    <location>
        <begin position="388"/>
        <end position="417"/>
    </location>
</feature>
<dbReference type="EMBL" id="LT553525">
    <property type="protein sequence ID" value="SAM01292.1"/>
    <property type="molecule type" value="Genomic_DNA"/>
</dbReference>
<reference evidence="2" key="1">
    <citation type="submission" date="2016-04" db="EMBL/GenBank/DDBJ databases">
        <authorList>
            <person name="Evans L.H."/>
            <person name="Alamgir A."/>
            <person name="Owens N."/>
            <person name="Weber N.D."/>
            <person name="Virtaneva K."/>
            <person name="Barbian K."/>
            <person name="Babar A."/>
            <person name="Rosenke K."/>
        </authorList>
    </citation>
    <scope>NUCLEOTIDE SEQUENCE [LARGE SCALE GENOMIC DNA]</scope>
    <source>
        <strain evidence="2">CBS 101.48</strain>
    </source>
</reference>
<keyword evidence="3" id="KW-1185">Reference proteome</keyword>
<feature type="region of interest" description="Disordered" evidence="1">
    <location>
        <begin position="194"/>
        <end position="226"/>
    </location>
</feature>
<evidence type="ECO:0008006" key="4">
    <source>
        <dbReference type="Google" id="ProtNLM"/>
    </source>
</evidence>
<evidence type="ECO:0000313" key="3">
    <source>
        <dbReference type="Proteomes" id="UP000078561"/>
    </source>
</evidence>
<feature type="compositionally biased region" description="Basic and acidic residues" evidence="1">
    <location>
        <begin position="210"/>
        <end position="220"/>
    </location>
</feature>
<feature type="region of interest" description="Disordered" evidence="1">
    <location>
        <begin position="472"/>
        <end position="494"/>
    </location>
</feature>
<dbReference type="Proteomes" id="UP000078561">
    <property type="component" value="Unassembled WGS sequence"/>
</dbReference>
<feature type="compositionally biased region" description="Low complexity" evidence="1">
    <location>
        <begin position="338"/>
        <end position="347"/>
    </location>
</feature>